<evidence type="ECO:0000313" key="2">
    <source>
        <dbReference type="EnsemblPlants" id="AET5Gv20487500.42"/>
    </source>
</evidence>
<dbReference type="EnsemblPlants" id="AET5Gv20487500.42">
    <property type="protein sequence ID" value="AET5Gv20487500.42"/>
    <property type="gene ID" value="AET5Gv20487500"/>
</dbReference>
<dbReference type="AlphaFoldDB" id="A0A453KQQ7"/>
<evidence type="ECO:0000313" key="3">
    <source>
        <dbReference type="Proteomes" id="UP000015105"/>
    </source>
</evidence>
<reference evidence="3" key="2">
    <citation type="journal article" date="2017" name="Nat. Plants">
        <title>The Aegilops tauschii genome reveals multiple impacts of transposons.</title>
        <authorList>
            <person name="Zhao G."/>
            <person name="Zou C."/>
            <person name="Li K."/>
            <person name="Wang K."/>
            <person name="Li T."/>
            <person name="Gao L."/>
            <person name="Zhang X."/>
            <person name="Wang H."/>
            <person name="Yang Z."/>
            <person name="Liu X."/>
            <person name="Jiang W."/>
            <person name="Mao L."/>
            <person name="Kong X."/>
            <person name="Jiao Y."/>
            <person name="Jia J."/>
        </authorList>
    </citation>
    <scope>NUCLEOTIDE SEQUENCE [LARGE SCALE GENOMIC DNA]</scope>
    <source>
        <strain evidence="3">cv. AL8/78</strain>
    </source>
</reference>
<reference evidence="2" key="5">
    <citation type="journal article" date="2021" name="G3 (Bethesda)">
        <title>Aegilops tauschii genome assembly Aet v5.0 features greater sequence contiguity and improved annotation.</title>
        <authorList>
            <person name="Wang L."/>
            <person name="Zhu T."/>
            <person name="Rodriguez J.C."/>
            <person name="Deal K.R."/>
            <person name="Dubcovsky J."/>
            <person name="McGuire P.E."/>
            <person name="Lux T."/>
            <person name="Spannagl M."/>
            <person name="Mayer K.F.X."/>
            <person name="Baldrich P."/>
            <person name="Meyers B.C."/>
            <person name="Huo N."/>
            <person name="Gu Y.Q."/>
            <person name="Zhou H."/>
            <person name="Devos K.M."/>
            <person name="Bennetzen J.L."/>
            <person name="Unver T."/>
            <person name="Budak H."/>
            <person name="Gulick P.J."/>
            <person name="Galiba G."/>
            <person name="Kalapos B."/>
            <person name="Nelson D.R."/>
            <person name="Li P."/>
            <person name="You F.M."/>
            <person name="Luo M.C."/>
            <person name="Dvorak J."/>
        </authorList>
    </citation>
    <scope>NUCLEOTIDE SEQUENCE [LARGE SCALE GENOMIC DNA]</scope>
    <source>
        <strain evidence="2">cv. AL8/78</strain>
    </source>
</reference>
<dbReference type="Proteomes" id="UP000015105">
    <property type="component" value="Chromosome 5D"/>
</dbReference>
<dbReference type="Gramene" id="AET5Gv20487500.41">
    <property type="protein sequence ID" value="AET5Gv20487500.41"/>
    <property type="gene ID" value="AET5Gv20487500"/>
</dbReference>
<reference evidence="3" key="1">
    <citation type="journal article" date="2014" name="Science">
        <title>Ancient hybridizations among the ancestral genomes of bread wheat.</title>
        <authorList>
            <consortium name="International Wheat Genome Sequencing Consortium,"/>
            <person name="Marcussen T."/>
            <person name="Sandve S.R."/>
            <person name="Heier L."/>
            <person name="Spannagl M."/>
            <person name="Pfeifer M."/>
            <person name="Jakobsen K.S."/>
            <person name="Wulff B.B."/>
            <person name="Steuernagel B."/>
            <person name="Mayer K.F."/>
            <person name="Olsen O.A."/>
        </authorList>
    </citation>
    <scope>NUCLEOTIDE SEQUENCE [LARGE SCALE GENOMIC DNA]</scope>
    <source>
        <strain evidence="3">cv. AL8/78</strain>
    </source>
</reference>
<keyword evidence="1" id="KW-1133">Transmembrane helix</keyword>
<dbReference type="EnsemblPlants" id="AET5Gv20487500.41">
    <property type="protein sequence ID" value="AET5Gv20487500.41"/>
    <property type="gene ID" value="AET5Gv20487500"/>
</dbReference>
<evidence type="ECO:0000256" key="1">
    <source>
        <dbReference type="SAM" id="Phobius"/>
    </source>
</evidence>
<keyword evidence="1" id="KW-0812">Transmembrane</keyword>
<organism evidence="2 3">
    <name type="scientific">Aegilops tauschii subsp. strangulata</name>
    <name type="common">Goatgrass</name>
    <dbReference type="NCBI Taxonomy" id="200361"/>
    <lineage>
        <taxon>Eukaryota</taxon>
        <taxon>Viridiplantae</taxon>
        <taxon>Streptophyta</taxon>
        <taxon>Embryophyta</taxon>
        <taxon>Tracheophyta</taxon>
        <taxon>Spermatophyta</taxon>
        <taxon>Magnoliopsida</taxon>
        <taxon>Liliopsida</taxon>
        <taxon>Poales</taxon>
        <taxon>Poaceae</taxon>
        <taxon>BOP clade</taxon>
        <taxon>Pooideae</taxon>
        <taxon>Triticodae</taxon>
        <taxon>Triticeae</taxon>
        <taxon>Triticinae</taxon>
        <taxon>Aegilops</taxon>
    </lineage>
</organism>
<name>A0A453KQQ7_AEGTS</name>
<protein>
    <submittedName>
        <fullName evidence="2">Uncharacterized protein</fullName>
    </submittedName>
</protein>
<reference evidence="2" key="4">
    <citation type="submission" date="2019-03" db="UniProtKB">
        <authorList>
            <consortium name="EnsemblPlants"/>
        </authorList>
    </citation>
    <scope>IDENTIFICATION</scope>
</reference>
<keyword evidence="3" id="KW-1185">Reference proteome</keyword>
<reference evidence="2" key="3">
    <citation type="journal article" date="2017" name="Nature">
        <title>Genome sequence of the progenitor of the wheat D genome Aegilops tauschii.</title>
        <authorList>
            <person name="Luo M.C."/>
            <person name="Gu Y.Q."/>
            <person name="Puiu D."/>
            <person name="Wang H."/>
            <person name="Twardziok S.O."/>
            <person name="Deal K.R."/>
            <person name="Huo N."/>
            <person name="Zhu T."/>
            <person name="Wang L."/>
            <person name="Wang Y."/>
            <person name="McGuire P.E."/>
            <person name="Liu S."/>
            <person name="Long H."/>
            <person name="Ramasamy R.K."/>
            <person name="Rodriguez J.C."/>
            <person name="Van S.L."/>
            <person name="Yuan L."/>
            <person name="Wang Z."/>
            <person name="Xia Z."/>
            <person name="Xiao L."/>
            <person name="Anderson O.D."/>
            <person name="Ouyang S."/>
            <person name="Liang Y."/>
            <person name="Zimin A.V."/>
            <person name="Pertea G."/>
            <person name="Qi P."/>
            <person name="Bennetzen J.L."/>
            <person name="Dai X."/>
            <person name="Dawson M.W."/>
            <person name="Muller H.G."/>
            <person name="Kugler K."/>
            <person name="Rivarola-Duarte L."/>
            <person name="Spannagl M."/>
            <person name="Mayer K.F.X."/>
            <person name="Lu F.H."/>
            <person name="Bevan M.W."/>
            <person name="Leroy P."/>
            <person name="Li P."/>
            <person name="You F.M."/>
            <person name="Sun Q."/>
            <person name="Liu Z."/>
            <person name="Lyons E."/>
            <person name="Wicker T."/>
            <person name="Salzberg S.L."/>
            <person name="Devos K.M."/>
            <person name="Dvorak J."/>
        </authorList>
    </citation>
    <scope>NUCLEOTIDE SEQUENCE [LARGE SCALE GENOMIC DNA]</scope>
    <source>
        <strain evidence="2">cv. AL8/78</strain>
    </source>
</reference>
<accession>A0A453KQQ7</accession>
<dbReference type="Gramene" id="AET5Gv20487500.42">
    <property type="protein sequence ID" value="AET5Gv20487500.42"/>
    <property type="gene ID" value="AET5Gv20487500"/>
</dbReference>
<proteinExistence type="predicted"/>
<feature type="transmembrane region" description="Helical" evidence="1">
    <location>
        <begin position="54"/>
        <end position="74"/>
    </location>
</feature>
<sequence>MVCTAGYLPCSIFPSTDDSVIRLYCRWSCQSCSYWILFRGLALDFLDPDCCFTYLLWAIAVLLPLIHILFDHLLC</sequence>
<keyword evidence="1" id="KW-0472">Membrane</keyword>